<protein>
    <submittedName>
        <fullName evidence="3">Uncharacterized protein</fullName>
    </submittedName>
</protein>
<feature type="compositionally biased region" description="Polar residues" evidence="1">
    <location>
        <begin position="47"/>
        <end position="57"/>
    </location>
</feature>
<dbReference type="WBParaSite" id="L893_g30506.t1">
    <property type="protein sequence ID" value="L893_g30506.t1"/>
    <property type="gene ID" value="L893_g30506"/>
</dbReference>
<evidence type="ECO:0000313" key="2">
    <source>
        <dbReference type="Proteomes" id="UP000095287"/>
    </source>
</evidence>
<dbReference type="Proteomes" id="UP000095287">
    <property type="component" value="Unplaced"/>
</dbReference>
<feature type="compositionally biased region" description="Low complexity" evidence="1">
    <location>
        <begin position="27"/>
        <end position="46"/>
    </location>
</feature>
<organism evidence="2 3">
    <name type="scientific">Steinernema glaseri</name>
    <dbReference type="NCBI Taxonomy" id="37863"/>
    <lineage>
        <taxon>Eukaryota</taxon>
        <taxon>Metazoa</taxon>
        <taxon>Ecdysozoa</taxon>
        <taxon>Nematoda</taxon>
        <taxon>Chromadorea</taxon>
        <taxon>Rhabditida</taxon>
        <taxon>Tylenchina</taxon>
        <taxon>Panagrolaimomorpha</taxon>
        <taxon>Strongyloidoidea</taxon>
        <taxon>Steinernematidae</taxon>
        <taxon>Steinernema</taxon>
    </lineage>
</organism>
<evidence type="ECO:0000256" key="1">
    <source>
        <dbReference type="SAM" id="MobiDB-lite"/>
    </source>
</evidence>
<sequence length="212" mass="23709">MLDYDEFLEKEEEQVLEDLRYSTISSSSSSTATISTTTTSTTPSITNTKNAESWSTTTEKDYDEFLEKEEEQVLADLLPSTIASSSSTTATIFTTTTSTTPSITNTQSAELWSTTTEKVVFLHEKCASDRGRSEENVPCNIGVCQYPYPSCCLPFQLIYAEGRFACGPQSEAVIQHFIHGIPQDQLMSHLEDPNVRLFQKNDRTQKSDLTWP</sequence>
<evidence type="ECO:0000313" key="3">
    <source>
        <dbReference type="WBParaSite" id="L893_g30506.t1"/>
    </source>
</evidence>
<reference evidence="3" key="1">
    <citation type="submission" date="2016-11" db="UniProtKB">
        <authorList>
            <consortium name="WormBaseParasite"/>
        </authorList>
    </citation>
    <scope>IDENTIFICATION</scope>
</reference>
<feature type="region of interest" description="Disordered" evidence="1">
    <location>
        <begin position="27"/>
        <end position="57"/>
    </location>
</feature>
<dbReference type="AlphaFoldDB" id="A0A1I7ZW49"/>
<proteinExistence type="predicted"/>
<accession>A0A1I7ZW49</accession>
<keyword evidence="2" id="KW-1185">Reference proteome</keyword>
<name>A0A1I7ZW49_9BILA</name>